<evidence type="ECO:0000313" key="2">
    <source>
        <dbReference type="EMBL" id="KAE8164716.1"/>
    </source>
</evidence>
<accession>A0A5N6V1C4</accession>
<dbReference type="EMBL" id="ML738606">
    <property type="protein sequence ID" value="KAE8164716.1"/>
    <property type="molecule type" value="Genomic_DNA"/>
</dbReference>
<feature type="transmembrane region" description="Helical" evidence="1">
    <location>
        <begin position="58"/>
        <end position="78"/>
    </location>
</feature>
<evidence type="ECO:0000313" key="3">
    <source>
        <dbReference type="Proteomes" id="UP000326950"/>
    </source>
</evidence>
<gene>
    <name evidence="2" type="ORF">BDV40DRAFT_260163</name>
</gene>
<keyword evidence="3" id="KW-1185">Reference proteome</keyword>
<organism evidence="2 3">
    <name type="scientific">Aspergillus tamarii</name>
    <dbReference type="NCBI Taxonomy" id="41984"/>
    <lineage>
        <taxon>Eukaryota</taxon>
        <taxon>Fungi</taxon>
        <taxon>Dikarya</taxon>
        <taxon>Ascomycota</taxon>
        <taxon>Pezizomycotina</taxon>
        <taxon>Eurotiomycetes</taxon>
        <taxon>Eurotiomycetidae</taxon>
        <taxon>Eurotiales</taxon>
        <taxon>Aspergillaceae</taxon>
        <taxon>Aspergillus</taxon>
        <taxon>Aspergillus subgen. Circumdati</taxon>
    </lineage>
</organism>
<keyword evidence="1" id="KW-0812">Transmembrane</keyword>
<sequence>MSRITWVRVELGFHVELNVFAGETEVTRLQVNGFCWLPEQWHSQGCQRQNDYGFSRRMLCVSLSNLMVVSLMICMLLQGQP</sequence>
<keyword evidence="1" id="KW-0472">Membrane</keyword>
<dbReference type="Proteomes" id="UP000326950">
    <property type="component" value="Unassembled WGS sequence"/>
</dbReference>
<evidence type="ECO:0000256" key="1">
    <source>
        <dbReference type="SAM" id="Phobius"/>
    </source>
</evidence>
<protein>
    <submittedName>
        <fullName evidence="2">Uncharacterized protein</fullName>
    </submittedName>
</protein>
<dbReference type="AlphaFoldDB" id="A0A5N6V1C4"/>
<name>A0A5N6V1C4_ASPTM</name>
<reference evidence="2 3" key="1">
    <citation type="submission" date="2019-04" db="EMBL/GenBank/DDBJ databases">
        <title>Friends and foes A comparative genomics study of 23 Aspergillus species from section Flavi.</title>
        <authorList>
            <consortium name="DOE Joint Genome Institute"/>
            <person name="Kjaerbolling I."/>
            <person name="Vesth T."/>
            <person name="Frisvad J.C."/>
            <person name="Nybo J.L."/>
            <person name="Theobald S."/>
            <person name="Kildgaard S."/>
            <person name="Isbrandt T."/>
            <person name="Kuo A."/>
            <person name="Sato A."/>
            <person name="Lyhne E.K."/>
            <person name="Kogle M.E."/>
            <person name="Wiebenga A."/>
            <person name="Kun R.S."/>
            <person name="Lubbers R.J."/>
            <person name="Makela M.R."/>
            <person name="Barry K."/>
            <person name="Chovatia M."/>
            <person name="Clum A."/>
            <person name="Daum C."/>
            <person name="Haridas S."/>
            <person name="He G."/>
            <person name="LaButti K."/>
            <person name="Lipzen A."/>
            <person name="Mondo S."/>
            <person name="Riley R."/>
            <person name="Salamov A."/>
            <person name="Simmons B.A."/>
            <person name="Magnuson J.K."/>
            <person name="Henrissat B."/>
            <person name="Mortensen U.H."/>
            <person name="Larsen T.O."/>
            <person name="Devries R.P."/>
            <person name="Grigoriev I.V."/>
            <person name="Machida M."/>
            <person name="Baker S.E."/>
            <person name="Andersen M.R."/>
        </authorList>
    </citation>
    <scope>NUCLEOTIDE SEQUENCE [LARGE SCALE GENOMIC DNA]</scope>
    <source>
        <strain evidence="2 3">CBS 117626</strain>
    </source>
</reference>
<keyword evidence="1" id="KW-1133">Transmembrane helix</keyword>
<proteinExistence type="predicted"/>